<dbReference type="AlphaFoldDB" id="A0A564Y6Q3"/>
<organism evidence="2 3">
    <name type="scientific">Hymenolepis diminuta</name>
    <name type="common">Rat tapeworm</name>
    <dbReference type="NCBI Taxonomy" id="6216"/>
    <lineage>
        <taxon>Eukaryota</taxon>
        <taxon>Metazoa</taxon>
        <taxon>Spiralia</taxon>
        <taxon>Lophotrochozoa</taxon>
        <taxon>Platyhelminthes</taxon>
        <taxon>Cestoda</taxon>
        <taxon>Eucestoda</taxon>
        <taxon>Cyclophyllidea</taxon>
        <taxon>Hymenolepididae</taxon>
        <taxon>Hymenolepis</taxon>
    </lineage>
</organism>
<feature type="compositionally biased region" description="Basic and acidic residues" evidence="1">
    <location>
        <begin position="9"/>
        <end position="31"/>
    </location>
</feature>
<name>A0A564Y6Q3_HYMDI</name>
<evidence type="ECO:0000313" key="2">
    <source>
        <dbReference type="EMBL" id="VUZ42233.1"/>
    </source>
</evidence>
<gene>
    <name evidence="2" type="ORF">WMSIL1_LOCUS2954</name>
</gene>
<accession>A0A564Y6Q3</accession>
<feature type="compositionally biased region" description="Basic and acidic residues" evidence="1">
    <location>
        <begin position="54"/>
        <end position="70"/>
    </location>
</feature>
<dbReference type="Proteomes" id="UP000321570">
    <property type="component" value="Unassembled WGS sequence"/>
</dbReference>
<evidence type="ECO:0000256" key="1">
    <source>
        <dbReference type="SAM" id="MobiDB-lite"/>
    </source>
</evidence>
<sequence length="380" mass="42569">MEITPMPCDWREFEEKQRRKGDSPGKNDEPKSVSTEPVSLEQEISISISSDEENTTHIRREISGQNRDRSISSQESVHSKMPPYPNGPNITPQNLSSQINADVLIIPQANETSLSVNHITKAQNQIKEVNSAIPTSSFTIYCPTYSVKSEDIYQTTPSQFPSQSFINSEIRMLPMNSQSCIKTVSNDNTYHPPGSSSNGRPFRLYQTKAYIPPREGCSRSSAGGDVPRKKCRRQTPSKIRPSSKDLIQEFEKNIALVRPTSQNNSKQSPTLRTASAMSGIKEWMLGSESGCCFRKSSSSSPDVSYSLQEFSVRCPKCIAHAKEMESLIKCLITAADTPTDLVNILELKRLLVEMDNQNFIAIMIKLLRTFPKEMIRHITA</sequence>
<reference evidence="2 3" key="1">
    <citation type="submission" date="2019-07" db="EMBL/GenBank/DDBJ databases">
        <authorList>
            <person name="Jastrzebski P J."/>
            <person name="Paukszto L."/>
            <person name="Jastrzebski P J."/>
        </authorList>
    </citation>
    <scope>NUCLEOTIDE SEQUENCE [LARGE SCALE GENOMIC DNA]</scope>
    <source>
        <strain evidence="2 3">WMS-il1</strain>
    </source>
</reference>
<evidence type="ECO:0000313" key="3">
    <source>
        <dbReference type="Proteomes" id="UP000321570"/>
    </source>
</evidence>
<feature type="region of interest" description="Disordered" evidence="1">
    <location>
        <begin position="214"/>
        <end position="243"/>
    </location>
</feature>
<protein>
    <submittedName>
        <fullName evidence="2">Uncharacterized protein</fullName>
    </submittedName>
</protein>
<dbReference type="EMBL" id="CABIJS010000088">
    <property type="protein sequence ID" value="VUZ42233.1"/>
    <property type="molecule type" value="Genomic_DNA"/>
</dbReference>
<keyword evidence="3" id="KW-1185">Reference proteome</keyword>
<proteinExistence type="predicted"/>
<feature type="region of interest" description="Disordered" evidence="1">
    <location>
        <begin position="1"/>
        <end position="88"/>
    </location>
</feature>